<organism evidence="2 3">
    <name type="scientific">Amycolatopsis coloradensis</name>
    <dbReference type="NCBI Taxonomy" id="76021"/>
    <lineage>
        <taxon>Bacteria</taxon>
        <taxon>Bacillati</taxon>
        <taxon>Actinomycetota</taxon>
        <taxon>Actinomycetes</taxon>
        <taxon>Pseudonocardiales</taxon>
        <taxon>Pseudonocardiaceae</taxon>
        <taxon>Amycolatopsis</taxon>
    </lineage>
</organism>
<dbReference type="Proteomes" id="UP000187486">
    <property type="component" value="Unassembled WGS sequence"/>
</dbReference>
<dbReference type="EMBL" id="MQUQ01000004">
    <property type="protein sequence ID" value="OLZ54667.1"/>
    <property type="molecule type" value="Genomic_DNA"/>
</dbReference>
<evidence type="ECO:0000313" key="3">
    <source>
        <dbReference type="Proteomes" id="UP000187486"/>
    </source>
</evidence>
<dbReference type="CDD" id="cd07043">
    <property type="entry name" value="STAS_anti-anti-sigma_factors"/>
    <property type="match status" value="1"/>
</dbReference>
<comment type="caution">
    <text evidence="2">The sequence shown here is derived from an EMBL/GenBank/DDBJ whole genome shotgun (WGS) entry which is preliminary data.</text>
</comment>
<gene>
    <name evidence="2" type="ORF">BS329_09175</name>
</gene>
<dbReference type="InterPro" id="IPR036513">
    <property type="entry name" value="STAS_dom_sf"/>
</dbReference>
<dbReference type="PROSITE" id="PS50801">
    <property type="entry name" value="STAS"/>
    <property type="match status" value="1"/>
</dbReference>
<evidence type="ECO:0000259" key="1">
    <source>
        <dbReference type="PROSITE" id="PS50801"/>
    </source>
</evidence>
<reference evidence="2 3" key="1">
    <citation type="submission" date="2016-01" db="EMBL/GenBank/DDBJ databases">
        <title>Amycolatopsis coloradensis genome sequencing and assembly.</title>
        <authorList>
            <person name="Mayilraj S."/>
        </authorList>
    </citation>
    <scope>NUCLEOTIDE SEQUENCE [LARGE SCALE GENOMIC DNA]</scope>
    <source>
        <strain evidence="2 3">DSM 44225</strain>
    </source>
</reference>
<evidence type="ECO:0000313" key="2">
    <source>
        <dbReference type="EMBL" id="OLZ54667.1"/>
    </source>
</evidence>
<name>A0A1R0KZ97_9PSEU</name>
<dbReference type="InterPro" id="IPR002645">
    <property type="entry name" value="STAS_dom"/>
</dbReference>
<sequence length="113" mass="11828">MIALAGELNSCTALVVTKAIEAVLERSRSTRAIVLDLAEVTFLSVAGVQVLHAGVDLAAADQVTLRIALGSHTIVQRALTATGMAAVLDVYPDRRTALDAPAADDFLPFAWPS</sequence>
<dbReference type="AlphaFoldDB" id="A0A1R0KZ97"/>
<dbReference type="Gene3D" id="3.30.750.24">
    <property type="entry name" value="STAS domain"/>
    <property type="match status" value="1"/>
</dbReference>
<dbReference type="SUPFAM" id="SSF52091">
    <property type="entry name" value="SpoIIaa-like"/>
    <property type="match status" value="1"/>
</dbReference>
<proteinExistence type="predicted"/>
<feature type="domain" description="STAS" evidence="1">
    <location>
        <begin position="1"/>
        <end position="101"/>
    </location>
</feature>
<accession>A0A1R0KZ97</accession>
<protein>
    <recommendedName>
        <fullName evidence="1">STAS domain-containing protein</fullName>
    </recommendedName>
</protein>
<keyword evidence="3" id="KW-1185">Reference proteome</keyword>
<dbReference type="STRING" id="76021.BS329_09175"/>
<dbReference type="Pfam" id="PF01740">
    <property type="entry name" value="STAS"/>
    <property type="match status" value="1"/>
</dbReference>
<dbReference type="RefSeq" id="WP_076157953.1">
    <property type="nucleotide sequence ID" value="NZ_JBEZVB010000098.1"/>
</dbReference>